<feature type="domain" description="RNase III" evidence="21">
    <location>
        <begin position="1201"/>
        <end position="1360"/>
    </location>
</feature>
<dbReference type="PROSITE" id="PS51192">
    <property type="entry name" value="HELICASE_ATP_BIND_1"/>
    <property type="match status" value="1"/>
</dbReference>
<dbReference type="InterPro" id="IPR005034">
    <property type="entry name" value="Dicer_dimerisation"/>
</dbReference>
<dbReference type="InterPro" id="IPR003100">
    <property type="entry name" value="PAZ_dom"/>
</dbReference>
<evidence type="ECO:0000256" key="19">
    <source>
        <dbReference type="SAM" id="MobiDB-lite"/>
    </source>
</evidence>
<evidence type="ECO:0000256" key="9">
    <source>
        <dbReference type="ARBA" id="ARBA00022806"/>
    </source>
</evidence>
<keyword evidence="15" id="KW-0464">Manganese</keyword>
<comment type="cofactor">
    <cofactor evidence="2">
        <name>Mg(2+)</name>
        <dbReference type="ChEBI" id="CHEBI:18420"/>
    </cofactor>
</comment>
<keyword evidence="8" id="KW-0378">Hydrolase</keyword>
<dbReference type="Proteomes" id="UP000184073">
    <property type="component" value="Unassembled WGS sequence"/>
</dbReference>
<dbReference type="GO" id="GO:0003677">
    <property type="term" value="F:DNA binding"/>
    <property type="evidence" value="ECO:0007669"/>
    <property type="project" value="InterPro"/>
</dbReference>
<keyword evidence="11" id="KW-0067">ATP-binding</keyword>
<dbReference type="PROSITE" id="PS51194">
    <property type="entry name" value="HELICASE_CTER"/>
    <property type="match status" value="1"/>
</dbReference>
<evidence type="ECO:0000256" key="7">
    <source>
        <dbReference type="ARBA" id="ARBA00022741"/>
    </source>
</evidence>
<evidence type="ECO:0000256" key="18">
    <source>
        <dbReference type="PROSITE-ProRule" id="PRU00657"/>
    </source>
</evidence>
<dbReference type="FunFam" id="3.40.50.300:FF:001988">
    <property type="entry name" value="Dicer-like protein 1"/>
    <property type="match status" value="1"/>
</dbReference>
<dbReference type="FunFam" id="3.30.160.380:FF:000004">
    <property type="entry name" value="Dicer-like protein 1"/>
    <property type="match status" value="1"/>
</dbReference>
<dbReference type="InterPro" id="IPR000999">
    <property type="entry name" value="RNase_III_dom"/>
</dbReference>
<evidence type="ECO:0000259" key="20">
    <source>
        <dbReference type="PROSITE" id="PS50137"/>
    </source>
</evidence>
<dbReference type="SMART" id="SM00490">
    <property type="entry name" value="HELICc"/>
    <property type="match status" value="1"/>
</dbReference>
<evidence type="ECO:0000256" key="5">
    <source>
        <dbReference type="ARBA" id="ARBA00022723"/>
    </source>
</evidence>
<dbReference type="STRING" id="1036611.A0A1L9P3H8"/>
<dbReference type="GO" id="GO:0003723">
    <property type="term" value="F:RNA binding"/>
    <property type="evidence" value="ECO:0007669"/>
    <property type="project" value="UniProtKB-UniRule"/>
</dbReference>
<keyword evidence="12" id="KW-0460">Magnesium</keyword>
<feature type="domain" description="Dicer dsRNA-binding fold" evidence="25">
    <location>
        <begin position="598"/>
        <end position="688"/>
    </location>
</feature>
<evidence type="ECO:0000259" key="23">
    <source>
        <dbReference type="PROSITE" id="PS51192"/>
    </source>
</evidence>
<evidence type="ECO:0000256" key="13">
    <source>
        <dbReference type="ARBA" id="ARBA00022884"/>
    </source>
</evidence>
<dbReference type="Gene3D" id="1.10.1520.10">
    <property type="entry name" value="Ribonuclease III domain"/>
    <property type="match status" value="2"/>
</dbReference>
<dbReference type="SMART" id="SM00487">
    <property type="entry name" value="DEXDc"/>
    <property type="match status" value="1"/>
</dbReference>
<dbReference type="InterPro" id="IPR006935">
    <property type="entry name" value="Helicase/UvrB_N"/>
</dbReference>
<dbReference type="OrthoDB" id="416741at2759"/>
<evidence type="ECO:0000313" key="26">
    <source>
        <dbReference type="EMBL" id="OJI96087.1"/>
    </source>
</evidence>
<gene>
    <name evidence="26" type="ORF">ASPVEDRAFT_181452</name>
</gene>
<dbReference type="Gene3D" id="3.40.50.300">
    <property type="entry name" value="P-loop containing nucleotide triphosphate hydrolases"/>
    <property type="match status" value="2"/>
</dbReference>
<protein>
    <recommendedName>
        <fullName evidence="3">Dicer-like protein 1</fullName>
    </recommendedName>
</protein>
<keyword evidence="7" id="KW-0547">Nucleotide-binding</keyword>
<keyword evidence="9" id="KW-0347">Helicase</keyword>
<dbReference type="VEuPathDB" id="FungiDB:ASPVEDRAFT_181452"/>
<feature type="domain" description="Helicase C-terminal" evidence="24">
    <location>
        <begin position="396"/>
        <end position="571"/>
    </location>
</feature>
<dbReference type="PANTHER" id="PTHR14950">
    <property type="entry name" value="DICER-RELATED"/>
    <property type="match status" value="1"/>
</dbReference>
<feature type="domain" description="Helicase ATP-binding" evidence="23">
    <location>
        <begin position="97"/>
        <end position="278"/>
    </location>
</feature>
<dbReference type="Pfam" id="PF00636">
    <property type="entry name" value="Ribonuclease_3"/>
    <property type="match status" value="2"/>
</dbReference>
<dbReference type="GO" id="GO:0005524">
    <property type="term" value="F:ATP binding"/>
    <property type="evidence" value="ECO:0007669"/>
    <property type="project" value="UniProtKB-KW"/>
</dbReference>
<dbReference type="InterPro" id="IPR001650">
    <property type="entry name" value="Helicase_C-like"/>
</dbReference>
<dbReference type="GeneID" id="63724389"/>
<name>A0A1L9P3H8_ASPVE</name>
<evidence type="ECO:0000313" key="27">
    <source>
        <dbReference type="Proteomes" id="UP000184073"/>
    </source>
</evidence>
<feature type="domain" description="RNase III" evidence="21">
    <location>
        <begin position="1006"/>
        <end position="1150"/>
    </location>
</feature>
<dbReference type="FunFam" id="3.40.50.300:FF:001669">
    <property type="entry name" value="Dicer-like protein 1"/>
    <property type="match status" value="1"/>
</dbReference>
<evidence type="ECO:0000256" key="8">
    <source>
        <dbReference type="ARBA" id="ARBA00022801"/>
    </source>
</evidence>
<evidence type="ECO:0000256" key="16">
    <source>
        <dbReference type="ARBA" id="ARBA00025403"/>
    </source>
</evidence>
<keyword evidence="6" id="KW-0677">Repeat</keyword>
<keyword evidence="10" id="KW-0862">Zinc</keyword>
<keyword evidence="27" id="KW-1185">Reference proteome</keyword>
<sequence>MGHARSAASASMVGSIEDKDSMSSDQSEIEIISPIEDASQRRKTQKANFEALLAKRADACDERVEPLQDTQVSTARLFASKDNQQGTLDPREYQVELFERAKAENTIAVLATGAGKTLIAVLLLKHIIERELNNRADGGTHRISFFLVDSVTLSYQQAGVLRNNLDTSVGHLFGALGSDLWSRETWDEFLKKYMVIVCTAEILHQCLLNAHIQMEQINLLIFDEAHHTKKDHVYARIIRDSYLLAESSKKPRIFGMTASPIDTKGDVAEGAMNLELYLDSKIATASQLSQIHKFIQRPTEEVWFYDRLESPFGTNLYNLMESRFGDIDDLKSVFRFSWQASSELGRWCADGVWRHIFSANVLPKLEGKSREEMSRLQEASDIAKDHTLNSPDERGQLSQKVRILQKRLAEHYQNNPETKCIVFTTMRYTAFMLLELFTALEIPHIRPGLLIGARSDDLTSANISFRQQFLALVKFRSGEINCLFATSVAEEGLDIADCNLVVRFDLFNTMIQYVQSRGRARQANSTYASIVERDNEGHQQRLLEVRDAEQIMQAFCESLPEDRILKGNDGPLGFSNSDEVERVYTIKSSGARLTYHSALAVLSRYASSLQYEGDTSGQATYVVLPSKDMFVCEVILPERSPIRGLNGSPAMNKSTAKRSAAFDTCVLLRKHKLLDDHFNSVYHRRLPAMRNAKLAITCKKTNQYDMLHKPTFWARGRGIQPETLYATFLTFTPTRPLSRKLASMVLLTREKLPRLPHFSIWLEEEDVETEVRFLSVETACVLSTARVSAITEFTLRVFLDVFQKTYGCEPENMPYWLVPASTQNAPESGVDPSTCINWDTVALEDDLTGLNFSEITDPESLCDRFVFDPWDGRCRYFTLSVDENLKPSDPPPSYVPHRRHMDDIMNYCISLSKTSRAHFLSRCSWNQPVYRAELVRLRRNLLDKMSDQERKAETTCFVCLEPLKISALPASVAASCLAFPAIVTRLDSYLITLEACAELNLIVKPDLALEAFTKDSDNTEKHRAQQIQFQRGMGKNYERLEFLGDCFLKMATSISLFAQNPNNDEFDFHVKRMCLICNKNLFNTAIKKEIYRYIRSQGFSRHTWYPEGLSLLKGKNHSKKLLSSAKHYLAEKTIADVCEALIGAALLSGGRDNRFDMAVKAVTILVDSEDHEASCWKDYISAYTLPQYQTENATGFEKKLAQMIEENLGYQFNYPRLLHSACTHPSFPSAWAAVPCYQRLEFLGDSLLDMACVEDLFSRYPDRDPQWLTEHKASRQLSSMMAMVSNKFLGALAVKLGLHKHIRMFSTPLFSRINRYAEEIDAVELENEVAVDYWTGTTDPPKCLPDMVEAYLGAIFVDSNFDFGVVEAFYQRHIKPFFRDMAIYDTFANKHPTTLLHNRLTNEYGCTDYCLKAGEIPAVDGEPPRVLAAVMIHDTVIAEGIASSSRYAKVKASEKALDMLESIGQAEFREEFKCNCREAESPPETDLGTAV</sequence>
<dbReference type="PANTHER" id="PTHR14950:SF62">
    <property type="entry name" value="DICER-LIKE PROTEIN 1"/>
    <property type="match status" value="1"/>
</dbReference>
<evidence type="ECO:0000256" key="6">
    <source>
        <dbReference type="ARBA" id="ARBA00022737"/>
    </source>
</evidence>
<dbReference type="GO" id="GO:0046872">
    <property type="term" value="F:metal ion binding"/>
    <property type="evidence" value="ECO:0007669"/>
    <property type="project" value="UniProtKB-KW"/>
</dbReference>
<dbReference type="Pfam" id="PF24995">
    <property type="entry name" value="DSRM_2"/>
    <property type="match status" value="1"/>
</dbReference>
<dbReference type="PROSITE" id="PS50142">
    <property type="entry name" value="RNASE_3_2"/>
    <property type="match status" value="2"/>
</dbReference>
<dbReference type="Pfam" id="PF00271">
    <property type="entry name" value="Helicase_C"/>
    <property type="match status" value="1"/>
</dbReference>
<dbReference type="PROSITE" id="PS51327">
    <property type="entry name" value="DICER_DSRBF"/>
    <property type="match status" value="1"/>
</dbReference>
<dbReference type="SUPFAM" id="SSF69065">
    <property type="entry name" value="RNase III domain-like"/>
    <property type="match status" value="2"/>
</dbReference>
<evidence type="ECO:0000256" key="11">
    <source>
        <dbReference type="ARBA" id="ARBA00022840"/>
    </source>
</evidence>
<organism evidence="26 27">
    <name type="scientific">Aspergillus versicolor CBS 583.65</name>
    <dbReference type="NCBI Taxonomy" id="1036611"/>
    <lineage>
        <taxon>Eukaryota</taxon>
        <taxon>Fungi</taxon>
        <taxon>Dikarya</taxon>
        <taxon>Ascomycota</taxon>
        <taxon>Pezizomycotina</taxon>
        <taxon>Eurotiomycetes</taxon>
        <taxon>Eurotiomycetidae</taxon>
        <taxon>Eurotiales</taxon>
        <taxon>Aspergillaceae</taxon>
        <taxon>Aspergillus</taxon>
        <taxon>Aspergillus subgen. Nidulantes</taxon>
    </lineage>
</organism>
<feature type="domain" description="PAZ" evidence="22">
    <location>
        <begin position="845"/>
        <end position="967"/>
    </location>
</feature>
<evidence type="ECO:0000256" key="3">
    <source>
        <dbReference type="ARBA" id="ARBA00020797"/>
    </source>
</evidence>
<dbReference type="CDD" id="cd18034">
    <property type="entry name" value="DEXHc_dicer"/>
    <property type="match status" value="1"/>
</dbReference>
<dbReference type="CDD" id="cd00593">
    <property type="entry name" value="RIBOc"/>
    <property type="match status" value="2"/>
</dbReference>
<evidence type="ECO:0000256" key="15">
    <source>
        <dbReference type="ARBA" id="ARBA00023211"/>
    </source>
</evidence>
<keyword evidence="14" id="KW-0051">Antiviral defense</keyword>
<proteinExistence type="inferred from homology"/>
<dbReference type="Pfam" id="PF03368">
    <property type="entry name" value="Dicer_dimer"/>
    <property type="match status" value="1"/>
</dbReference>
<feature type="region of interest" description="Disordered" evidence="19">
    <location>
        <begin position="1"/>
        <end position="43"/>
    </location>
</feature>
<keyword evidence="4" id="KW-0930">Antiviral protein</keyword>
<dbReference type="GO" id="GO:0004525">
    <property type="term" value="F:ribonuclease III activity"/>
    <property type="evidence" value="ECO:0007669"/>
    <property type="project" value="InterPro"/>
</dbReference>
<dbReference type="InterPro" id="IPR014001">
    <property type="entry name" value="Helicase_ATP-bd"/>
</dbReference>
<dbReference type="InterPro" id="IPR038248">
    <property type="entry name" value="Dicer_dimer_sf"/>
</dbReference>
<dbReference type="InterPro" id="IPR036389">
    <property type="entry name" value="RNase_III_sf"/>
</dbReference>
<dbReference type="GO" id="GO:0050688">
    <property type="term" value="P:regulation of defense response to virus"/>
    <property type="evidence" value="ECO:0007669"/>
    <property type="project" value="UniProtKB-KW"/>
</dbReference>
<evidence type="ECO:0000256" key="14">
    <source>
        <dbReference type="ARBA" id="ARBA00023118"/>
    </source>
</evidence>
<dbReference type="GO" id="GO:0005634">
    <property type="term" value="C:nucleus"/>
    <property type="evidence" value="ECO:0007669"/>
    <property type="project" value="TreeGrafter"/>
</dbReference>
<dbReference type="InterPro" id="IPR014720">
    <property type="entry name" value="dsRBD_dom"/>
</dbReference>
<dbReference type="FunFam" id="1.10.1520.10:FF:000026">
    <property type="entry name" value="Dicer-like protein 1"/>
    <property type="match status" value="1"/>
</dbReference>
<evidence type="ECO:0000259" key="22">
    <source>
        <dbReference type="PROSITE" id="PS50821"/>
    </source>
</evidence>
<comment type="cofactor">
    <cofactor evidence="1">
        <name>Mn(2+)</name>
        <dbReference type="ChEBI" id="CHEBI:29035"/>
    </cofactor>
</comment>
<dbReference type="GO" id="GO:0051607">
    <property type="term" value="P:defense response to virus"/>
    <property type="evidence" value="ECO:0007669"/>
    <property type="project" value="UniProtKB-KW"/>
</dbReference>
<evidence type="ECO:0000256" key="10">
    <source>
        <dbReference type="ARBA" id="ARBA00022833"/>
    </source>
</evidence>
<accession>A0A1L9P3H8</accession>
<dbReference type="PROSITE" id="PS50137">
    <property type="entry name" value="DS_RBD"/>
    <property type="match status" value="1"/>
</dbReference>
<evidence type="ECO:0000259" key="25">
    <source>
        <dbReference type="PROSITE" id="PS51327"/>
    </source>
</evidence>
<dbReference type="SUPFAM" id="SSF52540">
    <property type="entry name" value="P-loop containing nucleoside triphosphate hydrolases"/>
    <property type="match status" value="1"/>
</dbReference>
<dbReference type="EMBL" id="KV878125">
    <property type="protein sequence ID" value="OJI96087.1"/>
    <property type="molecule type" value="Genomic_DNA"/>
</dbReference>
<dbReference type="Gene3D" id="3.30.160.380">
    <property type="entry name" value="Dicer dimerisation domain"/>
    <property type="match status" value="1"/>
</dbReference>
<comment type="function">
    <text evidence="16">Dicer-like endonuclease involved in cleaving double-stranded RNA in the RNA interference (RNAi) pathway. Produces 21 to 25 bp dsRNAs (siRNAs) which target the selective destruction of homologous RNAs leading to sequence-specific suppression of gene expression, called post-transcriptional gene silencing (PTGS). Part of a broad host defense response against viral infection and transposons.</text>
</comment>
<dbReference type="GO" id="GO:0005737">
    <property type="term" value="C:cytoplasm"/>
    <property type="evidence" value="ECO:0007669"/>
    <property type="project" value="TreeGrafter"/>
</dbReference>
<dbReference type="GO" id="GO:0030422">
    <property type="term" value="P:siRNA processing"/>
    <property type="evidence" value="ECO:0007669"/>
    <property type="project" value="TreeGrafter"/>
</dbReference>
<reference evidence="27" key="1">
    <citation type="journal article" date="2017" name="Genome Biol.">
        <title>Comparative genomics reveals high biological diversity and specific adaptations in the industrially and medically important fungal genus Aspergillus.</title>
        <authorList>
            <person name="de Vries R.P."/>
            <person name="Riley R."/>
            <person name="Wiebenga A."/>
            <person name="Aguilar-Osorio G."/>
            <person name="Amillis S."/>
            <person name="Uchima C.A."/>
            <person name="Anderluh G."/>
            <person name="Asadollahi M."/>
            <person name="Askin M."/>
            <person name="Barry K."/>
            <person name="Battaglia E."/>
            <person name="Bayram O."/>
            <person name="Benocci T."/>
            <person name="Braus-Stromeyer S.A."/>
            <person name="Caldana C."/>
            <person name="Canovas D."/>
            <person name="Cerqueira G.C."/>
            <person name="Chen F."/>
            <person name="Chen W."/>
            <person name="Choi C."/>
            <person name="Clum A."/>
            <person name="Dos Santos R.A."/>
            <person name="Damasio A.R."/>
            <person name="Diallinas G."/>
            <person name="Emri T."/>
            <person name="Fekete E."/>
            <person name="Flipphi M."/>
            <person name="Freyberg S."/>
            <person name="Gallo A."/>
            <person name="Gournas C."/>
            <person name="Habgood R."/>
            <person name="Hainaut M."/>
            <person name="Harispe M.L."/>
            <person name="Henrissat B."/>
            <person name="Hilden K.S."/>
            <person name="Hope R."/>
            <person name="Hossain A."/>
            <person name="Karabika E."/>
            <person name="Karaffa L."/>
            <person name="Karanyi Z."/>
            <person name="Krasevec N."/>
            <person name="Kuo A."/>
            <person name="Kusch H."/>
            <person name="LaButti K."/>
            <person name="Lagendijk E.L."/>
            <person name="Lapidus A."/>
            <person name="Levasseur A."/>
            <person name="Lindquist E."/>
            <person name="Lipzen A."/>
            <person name="Logrieco A.F."/>
            <person name="MacCabe A."/>
            <person name="Maekelae M.R."/>
            <person name="Malavazi I."/>
            <person name="Melin P."/>
            <person name="Meyer V."/>
            <person name="Mielnichuk N."/>
            <person name="Miskei M."/>
            <person name="Molnar A.P."/>
            <person name="Mule G."/>
            <person name="Ngan C.Y."/>
            <person name="Orejas M."/>
            <person name="Orosz E."/>
            <person name="Ouedraogo J.P."/>
            <person name="Overkamp K.M."/>
            <person name="Park H.-S."/>
            <person name="Perrone G."/>
            <person name="Piumi F."/>
            <person name="Punt P.J."/>
            <person name="Ram A.F."/>
            <person name="Ramon A."/>
            <person name="Rauscher S."/>
            <person name="Record E."/>
            <person name="Riano-Pachon D.M."/>
            <person name="Robert V."/>
            <person name="Roehrig J."/>
            <person name="Ruller R."/>
            <person name="Salamov A."/>
            <person name="Salih N.S."/>
            <person name="Samson R.A."/>
            <person name="Sandor E."/>
            <person name="Sanguinetti M."/>
            <person name="Schuetze T."/>
            <person name="Sepcic K."/>
            <person name="Shelest E."/>
            <person name="Sherlock G."/>
            <person name="Sophianopoulou V."/>
            <person name="Squina F.M."/>
            <person name="Sun H."/>
            <person name="Susca A."/>
            <person name="Todd R.B."/>
            <person name="Tsang A."/>
            <person name="Unkles S.E."/>
            <person name="van de Wiele N."/>
            <person name="van Rossen-Uffink D."/>
            <person name="Oliveira J.V."/>
            <person name="Vesth T.C."/>
            <person name="Visser J."/>
            <person name="Yu J.-H."/>
            <person name="Zhou M."/>
            <person name="Andersen M.R."/>
            <person name="Archer D.B."/>
            <person name="Baker S.E."/>
            <person name="Benoit I."/>
            <person name="Brakhage A.A."/>
            <person name="Braus G.H."/>
            <person name="Fischer R."/>
            <person name="Frisvad J.C."/>
            <person name="Goldman G.H."/>
            <person name="Houbraken J."/>
            <person name="Oakley B."/>
            <person name="Pocsi I."/>
            <person name="Scazzocchio C."/>
            <person name="Seiboth B."/>
            <person name="vanKuyk P.A."/>
            <person name="Wortman J."/>
            <person name="Dyer P.S."/>
            <person name="Grigoriev I.V."/>
        </authorList>
    </citation>
    <scope>NUCLEOTIDE SEQUENCE [LARGE SCALE GENOMIC DNA]</scope>
    <source>
        <strain evidence="27">CBS 583.65</strain>
    </source>
</reference>
<dbReference type="FunFam" id="1.10.1520.10:FF:000015">
    <property type="entry name" value="Dicer-like protein 1"/>
    <property type="match status" value="1"/>
</dbReference>
<dbReference type="RefSeq" id="XP_040661850.1">
    <property type="nucleotide sequence ID" value="XM_040808878.1"/>
</dbReference>
<dbReference type="InterPro" id="IPR027417">
    <property type="entry name" value="P-loop_NTPase"/>
</dbReference>
<keyword evidence="5" id="KW-0479">Metal-binding</keyword>
<dbReference type="GO" id="GO:0004386">
    <property type="term" value="F:helicase activity"/>
    <property type="evidence" value="ECO:0007669"/>
    <property type="project" value="UniProtKB-KW"/>
</dbReference>
<dbReference type="PROSITE" id="PS50821">
    <property type="entry name" value="PAZ"/>
    <property type="match status" value="1"/>
</dbReference>
<evidence type="ECO:0000256" key="4">
    <source>
        <dbReference type="ARBA" id="ARBA00022721"/>
    </source>
</evidence>
<keyword evidence="13 18" id="KW-0694">RNA-binding</keyword>
<comment type="similarity">
    <text evidence="17 18">Belongs to the helicase family. Dicer subfamily.</text>
</comment>
<evidence type="ECO:0000259" key="21">
    <source>
        <dbReference type="PROSITE" id="PS50142"/>
    </source>
</evidence>
<dbReference type="InterPro" id="IPR056755">
    <property type="entry name" value="DSRM_2"/>
</dbReference>
<feature type="domain" description="DRBM" evidence="20">
    <location>
        <begin position="1391"/>
        <end position="1462"/>
    </location>
</feature>
<dbReference type="PROSITE" id="PS00517">
    <property type="entry name" value="RNASE_3_1"/>
    <property type="match status" value="1"/>
</dbReference>
<evidence type="ECO:0000256" key="17">
    <source>
        <dbReference type="ARBA" id="ARBA00035116"/>
    </source>
</evidence>
<evidence type="ECO:0000259" key="24">
    <source>
        <dbReference type="PROSITE" id="PS51194"/>
    </source>
</evidence>
<evidence type="ECO:0000256" key="1">
    <source>
        <dbReference type="ARBA" id="ARBA00001936"/>
    </source>
</evidence>
<dbReference type="SMART" id="SM00535">
    <property type="entry name" value="RIBOc"/>
    <property type="match status" value="2"/>
</dbReference>
<dbReference type="Pfam" id="PF04851">
    <property type="entry name" value="ResIII"/>
    <property type="match status" value="1"/>
</dbReference>
<evidence type="ECO:0000256" key="2">
    <source>
        <dbReference type="ARBA" id="ARBA00001946"/>
    </source>
</evidence>
<evidence type="ECO:0000256" key="12">
    <source>
        <dbReference type="ARBA" id="ARBA00022842"/>
    </source>
</evidence>